<proteinExistence type="predicted"/>
<gene>
    <name evidence="1" type="ORF">METZ01_LOCUS379371</name>
</gene>
<dbReference type="EMBL" id="UINC01139766">
    <property type="protein sequence ID" value="SVD26517.1"/>
    <property type="molecule type" value="Genomic_DNA"/>
</dbReference>
<sequence>MVTTIEILIRSMVATRCIGHLVRKVACD</sequence>
<accession>A0A382TXW5</accession>
<reference evidence="1" key="1">
    <citation type="submission" date="2018-05" db="EMBL/GenBank/DDBJ databases">
        <authorList>
            <person name="Lanie J.A."/>
            <person name="Ng W.-L."/>
            <person name="Kazmierczak K.M."/>
            <person name="Andrzejewski T.M."/>
            <person name="Davidsen T.M."/>
            <person name="Wayne K.J."/>
            <person name="Tettelin H."/>
            <person name="Glass J.I."/>
            <person name="Rusch D."/>
            <person name="Podicherti R."/>
            <person name="Tsui H.-C.T."/>
            <person name="Winkler M.E."/>
        </authorList>
    </citation>
    <scope>NUCLEOTIDE SEQUENCE</scope>
</reference>
<feature type="non-terminal residue" evidence="1">
    <location>
        <position position="28"/>
    </location>
</feature>
<protein>
    <submittedName>
        <fullName evidence="1">Uncharacterized protein</fullName>
    </submittedName>
</protein>
<dbReference type="AlphaFoldDB" id="A0A382TXW5"/>
<organism evidence="1">
    <name type="scientific">marine metagenome</name>
    <dbReference type="NCBI Taxonomy" id="408172"/>
    <lineage>
        <taxon>unclassified sequences</taxon>
        <taxon>metagenomes</taxon>
        <taxon>ecological metagenomes</taxon>
    </lineage>
</organism>
<evidence type="ECO:0000313" key="1">
    <source>
        <dbReference type="EMBL" id="SVD26517.1"/>
    </source>
</evidence>
<name>A0A382TXW5_9ZZZZ</name>